<dbReference type="EMBL" id="FOUO01000003">
    <property type="protein sequence ID" value="SFM35056.1"/>
    <property type="molecule type" value="Genomic_DNA"/>
</dbReference>
<accession>A0A1I4Q5C8</accession>
<dbReference type="PANTHER" id="PTHR30204">
    <property type="entry name" value="REDOX-CYCLING DRUG-SENSING TRANSCRIPTIONAL ACTIVATOR SOXR"/>
    <property type="match status" value="1"/>
</dbReference>
<keyword evidence="1" id="KW-0805">Transcription regulation</keyword>
<dbReference type="Proteomes" id="UP000199556">
    <property type="component" value="Unassembled WGS sequence"/>
</dbReference>
<dbReference type="PROSITE" id="PS50937">
    <property type="entry name" value="HTH_MERR_2"/>
    <property type="match status" value="1"/>
</dbReference>
<organism evidence="5 6">
    <name type="scientific">Ectothiorhodospira mobilis</name>
    <dbReference type="NCBI Taxonomy" id="195064"/>
    <lineage>
        <taxon>Bacteria</taxon>
        <taxon>Pseudomonadati</taxon>
        <taxon>Pseudomonadota</taxon>
        <taxon>Gammaproteobacteria</taxon>
        <taxon>Chromatiales</taxon>
        <taxon>Ectothiorhodospiraceae</taxon>
        <taxon>Ectothiorhodospira</taxon>
    </lineage>
</organism>
<dbReference type="OrthoDB" id="9800334at2"/>
<dbReference type="SUPFAM" id="SSF46955">
    <property type="entry name" value="Putative DNA-binding domain"/>
    <property type="match status" value="1"/>
</dbReference>
<proteinExistence type="predicted"/>
<protein>
    <submittedName>
        <fullName evidence="5">Transcriptional regulator, MerR family</fullName>
    </submittedName>
</protein>
<dbReference type="AlphaFoldDB" id="A0A1I4Q5C8"/>
<keyword evidence="6" id="KW-1185">Reference proteome</keyword>
<dbReference type="GO" id="GO:0003700">
    <property type="term" value="F:DNA-binding transcription factor activity"/>
    <property type="evidence" value="ECO:0007669"/>
    <property type="project" value="InterPro"/>
</dbReference>
<evidence type="ECO:0000259" key="4">
    <source>
        <dbReference type="PROSITE" id="PS50937"/>
    </source>
</evidence>
<dbReference type="PANTHER" id="PTHR30204:SF67">
    <property type="entry name" value="HTH-TYPE TRANSCRIPTIONAL REGULATOR MLRA-RELATED"/>
    <property type="match status" value="1"/>
</dbReference>
<dbReference type="Gene3D" id="1.10.1660.10">
    <property type="match status" value="1"/>
</dbReference>
<feature type="domain" description="HTH merR-type" evidence="4">
    <location>
        <begin position="17"/>
        <end position="86"/>
    </location>
</feature>
<sequence>MIDTSPSAQRTPQGEGLFPIRTAAAMTGVHPVTLRAWERRYGLVNPRRTAKGHRLYSPEDVHRIRRILELLDQGVSIGQVAPLLESPAPEPGETPATGVWPGYRRDLQAAAAAFDHHALERIYADALSLFPVQQVIPRLLAPVHRSLVEDGGGPQALAALQFFRAWARPTLGCRFRHEASHASGPAVALCPYPRQGDGLEADMLALLLATHDLRVLRLCGPGQLEAVGTLQARSGAGAVVLVGPAPLAEAVMRKTLPRWSAHLPVPVFAAGPAAKAHTPALERAGLIPLDPDPQRAAGTIHARLQDPAADDGYI</sequence>
<keyword evidence="3" id="KW-0804">Transcription</keyword>
<name>A0A1I4Q5C8_ECTMO</name>
<dbReference type="CDD" id="cd01104">
    <property type="entry name" value="HTH_MlrA-CarA"/>
    <property type="match status" value="1"/>
</dbReference>
<dbReference type="InterPro" id="IPR000551">
    <property type="entry name" value="MerR-type_HTH_dom"/>
</dbReference>
<evidence type="ECO:0000256" key="2">
    <source>
        <dbReference type="ARBA" id="ARBA00023125"/>
    </source>
</evidence>
<keyword evidence="2" id="KW-0238">DNA-binding</keyword>
<dbReference type="SMART" id="SM00422">
    <property type="entry name" value="HTH_MERR"/>
    <property type="match status" value="1"/>
</dbReference>
<gene>
    <name evidence="5" type="ORF">SAMN05421721_103149</name>
</gene>
<evidence type="ECO:0000256" key="1">
    <source>
        <dbReference type="ARBA" id="ARBA00023015"/>
    </source>
</evidence>
<evidence type="ECO:0000256" key="3">
    <source>
        <dbReference type="ARBA" id="ARBA00023163"/>
    </source>
</evidence>
<dbReference type="InterPro" id="IPR047057">
    <property type="entry name" value="MerR_fam"/>
</dbReference>
<dbReference type="STRING" id="195064.SAMN05421721_103149"/>
<dbReference type="GO" id="GO:0003677">
    <property type="term" value="F:DNA binding"/>
    <property type="evidence" value="ECO:0007669"/>
    <property type="project" value="UniProtKB-KW"/>
</dbReference>
<reference evidence="5 6" key="1">
    <citation type="submission" date="2016-10" db="EMBL/GenBank/DDBJ databases">
        <authorList>
            <person name="de Groot N.N."/>
        </authorList>
    </citation>
    <scope>NUCLEOTIDE SEQUENCE [LARGE SCALE GENOMIC DNA]</scope>
    <source>
        <strain evidence="5 6">DSM 4180</strain>
    </source>
</reference>
<evidence type="ECO:0000313" key="6">
    <source>
        <dbReference type="Proteomes" id="UP000199556"/>
    </source>
</evidence>
<evidence type="ECO:0000313" key="5">
    <source>
        <dbReference type="EMBL" id="SFM35056.1"/>
    </source>
</evidence>
<dbReference type="InterPro" id="IPR009061">
    <property type="entry name" value="DNA-bd_dom_put_sf"/>
</dbReference>
<dbReference type="Pfam" id="PF13411">
    <property type="entry name" value="MerR_1"/>
    <property type="match status" value="1"/>
</dbReference>